<dbReference type="GO" id="GO:0005634">
    <property type="term" value="C:nucleus"/>
    <property type="evidence" value="ECO:0007669"/>
    <property type="project" value="UniProtKB-SubCell"/>
</dbReference>
<keyword evidence="5" id="KW-1185">Reference proteome</keyword>
<feature type="compositionally biased region" description="Basic and acidic residues" evidence="2">
    <location>
        <begin position="343"/>
        <end position="352"/>
    </location>
</feature>
<accession>A0A1J6IH35</accession>
<feature type="domain" description="TFIIS N-terminal" evidence="3">
    <location>
        <begin position="73"/>
        <end position="153"/>
    </location>
</feature>
<dbReference type="Gene3D" id="1.20.930.10">
    <property type="entry name" value="Conserved domain common to transcription factors TFIIS, elongin A, CRSP70"/>
    <property type="match status" value="1"/>
</dbReference>
<gene>
    <name evidence="4" type="ORF">A4A49_17040</name>
</gene>
<comment type="subcellular location">
    <subcellularLocation>
        <location evidence="1">Nucleus</location>
    </subcellularLocation>
</comment>
<evidence type="ECO:0000259" key="3">
    <source>
        <dbReference type="PROSITE" id="PS51319"/>
    </source>
</evidence>
<reference evidence="4" key="1">
    <citation type="submission" date="2016-11" db="EMBL/GenBank/DDBJ databases">
        <title>The genome of Nicotiana attenuata.</title>
        <authorList>
            <person name="Xu S."/>
            <person name="Brockmoeller T."/>
            <person name="Gaquerel E."/>
            <person name="Navarro A."/>
            <person name="Kuhl H."/>
            <person name="Gase K."/>
            <person name="Ling Z."/>
            <person name="Zhou W."/>
            <person name="Kreitzer C."/>
            <person name="Stanke M."/>
            <person name="Tang H."/>
            <person name="Lyons E."/>
            <person name="Pandey P."/>
            <person name="Pandey S.P."/>
            <person name="Timmermann B."/>
            <person name="Baldwin I.T."/>
        </authorList>
    </citation>
    <scope>NUCLEOTIDE SEQUENCE [LARGE SCALE GENOMIC DNA]</scope>
    <source>
        <strain evidence="4">UT</strain>
    </source>
</reference>
<dbReference type="KEGG" id="nau:109224838"/>
<comment type="caution">
    <text evidence="4">The sequence shown here is derived from an EMBL/GenBank/DDBJ whole genome shotgun (WGS) entry which is preliminary data.</text>
</comment>
<dbReference type="OrthoDB" id="1595674at2759"/>
<evidence type="ECO:0000256" key="1">
    <source>
        <dbReference type="PROSITE-ProRule" id="PRU00649"/>
    </source>
</evidence>
<dbReference type="AlphaFoldDB" id="A0A1J6IH35"/>
<dbReference type="Proteomes" id="UP000187609">
    <property type="component" value="Unassembled WGS sequence"/>
</dbReference>
<dbReference type="InterPro" id="IPR017923">
    <property type="entry name" value="TFIIS_N"/>
</dbReference>
<feature type="region of interest" description="Disordered" evidence="2">
    <location>
        <begin position="623"/>
        <end position="654"/>
    </location>
</feature>
<organism evidence="4 5">
    <name type="scientific">Nicotiana attenuata</name>
    <name type="common">Coyote tobacco</name>
    <dbReference type="NCBI Taxonomy" id="49451"/>
    <lineage>
        <taxon>Eukaryota</taxon>
        <taxon>Viridiplantae</taxon>
        <taxon>Streptophyta</taxon>
        <taxon>Embryophyta</taxon>
        <taxon>Tracheophyta</taxon>
        <taxon>Spermatophyta</taxon>
        <taxon>Magnoliopsida</taxon>
        <taxon>eudicotyledons</taxon>
        <taxon>Gunneridae</taxon>
        <taxon>Pentapetalae</taxon>
        <taxon>asterids</taxon>
        <taxon>lamiids</taxon>
        <taxon>Solanales</taxon>
        <taxon>Solanaceae</taxon>
        <taxon>Nicotianoideae</taxon>
        <taxon>Nicotianeae</taxon>
        <taxon>Nicotiana</taxon>
    </lineage>
</organism>
<feature type="compositionally biased region" description="Basic and acidic residues" evidence="2">
    <location>
        <begin position="195"/>
        <end position="206"/>
    </location>
</feature>
<name>A0A1J6IH35_NICAT</name>
<sequence length="990" mass="107188">MTLEDFFTLTEMSNGLTAPARVQELVSIMQKEKEHGVKNTIEIMRHWTAVASTIAATENKECLELFIQLDGLHFMNSWLKDAQELGSDTNDNVAEETITHFLRAIERLHVDKEKSVSSGIMMTVKNLLGHKSSKILERSRALFDSWEKETDEDAVSVGEAKVQASIDDKTRVITNVVGEVVNSEPSLRGISPSGSREEKSEEHINENKLLSSRSDDIHPSIVNYTEALDRNLQHTMLEEGSPNSLSLAKSASEDKEKYLTYHAESSATAIDTSTSAVERHCSLDKQKDIPVSEYVNCLNHVQEVGSLEKLNSAVPKPLDNKTFSSGPEAREDSEAVSGQDVQRQNDAKNVDGGKEIFSVDNVSVASSKGKIPKNSVFASHDRSNTVLGAKEERKYNIDILQDSPNKHNVEHPKDLSIALMKVDVGGDEKCVSNKSEDDLETDTEFEVPQRGITICSVLEKKGDIELDYGIIDPLEVARQVAIEVEREVQESCSSSEKTRESKVHEPDSPDSRSANGSNEEIPKGTPVRPEVSLAYSEAGPINVTEKLESSQITDAGLDLESNDQKGCDFDLNLEVSSDDIDRPGNPISTSISVVSASRAAAAPGVPVPPLQFEGTLGWKGSAATSAFRPASPRKIPESDKAVSSGGSDSISKQQQSCLDIDLNVAEGGDDRLADLITGKQASVSSTLPSGESSVEASPKKLARLELDLNCASEEGEAPTNWRVERRLFPDRGDWSHSPSSSSSSKQPSLRNVDLNDQPTFLHDSSDVPFFKKPSQYSNTSGGINSGDSVVSIMGMKVDVNHKDPVSRSVMLPNGRIVENAVDLSTARSGFLGMGSPFPYTHSPATGYNGITPGPAMPFPSAMYGSGGSVPYTVDSRGAAFVPHILGSASAIPPSFYHQPFVISMTGAPVSSGVMPSRSSLDLNTGSILQGGTRYHRGTMQLFDQGPTRSMDDHFRTTSGPSTSSSIGGKRKEPDDGWEPFPFKLHPPPWK</sequence>
<feature type="compositionally biased region" description="Low complexity" evidence="2">
    <location>
        <begin position="735"/>
        <end position="748"/>
    </location>
</feature>
<dbReference type="PANTHER" id="PTHR47292">
    <property type="entry name" value="TRANSCRIPTION ELONGATION FACTOR (TFIIS) FAMILY PROTEIN-RELATED"/>
    <property type="match status" value="1"/>
</dbReference>
<evidence type="ECO:0000256" key="2">
    <source>
        <dbReference type="SAM" id="MobiDB-lite"/>
    </source>
</evidence>
<keyword evidence="1" id="KW-0539">Nucleus</keyword>
<dbReference type="SMR" id="A0A1J6IH35"/>
<feature type="region of interest" description="Disordered" evidence="2">
    <location>
        <begin position="487"/>
        <end position="529"/>
    </location>
</feature>
<feature type="compositionally biased region" description="Low complexity" evidence="2">
    <location>
        <begin position="956"/>
        <end position="967"/>
    </location>
</feature>
<feature type="compositionally biased region" description="Polar residues" evidence="2">
    <location>
        <begin position="644"/>
        <end position="654"/>
    </location>
</feature>
<dbReference type="PROSITE" id="PS51319">
    <property type="entry name" value="TFIIS_N"/>
    <property type="match status" value="1"/>
</dbReference>
<dbReference type="Gramene" id="OIT03986">
    <property type="protein sequence ID" value="OIT03986"/>
    <property type="gene ID" value="A4A49_17040"/>
</dbReference>
<feature type="region of interest" description="Disordered" evidence="2">
    <location>
        <begin position="732"/>
        <end position="758"/>
    </location>
</feature>
<dbReference type="OMA" id="ECLDVFV"/>
<feature type="region of interest" description="Disordered" evidence="2">
    <location>
        <begin position="184"/>
        <end position="212"/>
    </location>
</feature>
<dbReference type="STRING" id="49451.A0A1J6IH35"/>
<feature type="region of interest" description="Disordered" evidence="2">
    <location>
        <begin position="946"/>
        <end position="990"/>
    </location>
</feature>
<dbReference type="InterPro" id="IPR035441">
    <property type="entry name" value="TFIIS/LEDGF_dom_sf"/>
</dbReference>
<proteinExistence type="predicted"/>
<dbReference type="SUPFAM" id="SSF47676">
    <property type="entry name" value="Conserved domain common to transcription factors TFIIS, elongin A, CRSP70"/>
    <property type="match status" value="1"/>
</dbReference>
<dbReference type="PANTHER" id="PTHR47292:SF1">
    <property type="entry name" value="TRANSCRIPTION ELONGATION FACTOR (TFIIS) FAMILY PROTEIN"/>
    <property type="match status" value="1"/>
</dbReference>
<dbReference type="EMBL" id="MJEQ01037186">
    <property type="protein sequence ID" value="OIT03986.1"/>
    <property type="molecule type" value="Genomic_DNA"/>
</dbReference>
<feature type="region of interest" description="Disordered" evidence="2">
    <location>
        <begin position="312"/>
        <end position="352"/>
    </location>
</feature>
<evidence type="ECO:0000313" key="5">
    <source>
        <dbReference type="Proteomes" id="UP000187609"/>
    </source>
</evidence>
<feature type="compositionally biased region" description="Basic and acidic residues" evidence="2">
    <location>
        <begin position="496"/>
        <end position="510"/>
    </location>
</feature>
<evidence type="ECO:0000313" key="4">
    <source>
        <dbReference type="EMBL" id="OIT03986.1"/>
    </source>
</evidence>
<protein>
    <recommendedName>
        <fullName evidence="3">TFIIS N-terminal domain-containing protein</fullName>
    </recommendedName>
</protein>